<feature type="transmembrane region" description="Helical" evidence="8">
    <location>
        <begin position="196"/>
        <end position="220"/>
    </location>
</feature>
<evidence type="ECO:0000256" key="8">
    <source>
        <dbReference type="SAM" id="Phobius"/>
    </source>
</evidence>
<keyword evidence="5 8" id="KW-1133">Transmembrane helix</keyword>
<dbReference type="EMBL" id="CP062796">
    <property type="protein sequence ID" value="QUL98714.1"/>
    <property type="molecule type" value="Genomic_DNA"/>
</dbReference>
<feature type="transmembrane region" description="Helical" evidence="8">
    <location>
        <begin position="6"/>
        <end position="25"/>
    </location>
</feature>
<accession>A0AAT9LD91</accession>
<feature type="transmembrane region" description="Helical" evidence="8">
    <location>
        <begin position="397"/>
        <end position="420"/>
    </location>
</feature>
<evidence type="ECO:0000313" key="9">
    <source>
        <dbReference type="EMBL" id="QUL98714.1"/>
    </source>
</evidence>
<name>A0AAT9LD91_9FIRM</name>
<evidence type="ECO:0000256" key="4">
    <source>
        <dbReference type="ARBA" id="ARBA00022692"/>
    </source>
</evidence>
<dbReference type="GO" id="GO:0036376">
    <property type="term" value="P:sodium ion export across plasma membrane"/>
    <property type="evidence" value="ECO:0007669"/>
    <property type="project" value="InterPro"/>
</dbReference>
<keyword evidence="3" id="KW-0813">Transport</keyword>
<keyword evidence="6 8" id="KW-0472">Membrane</keyword>
<dbReference type="NCBIfam" id="TIGR00813">
    <property type="entry name" value="sss"/>
    <property type="match status" value="1"/>
</dbReference>
<feature type="transmembrane region" description="Helical" evidence="8">
    <location>
        <begin position="127"/>
        <end position="151"/>
    </location>
</feature>
<evidence type="ECO:0000256" key="2">
    <source>
        <dbReference type="ARBA" id="ARBA00006434"/>
    </source>
</evidence>
<evidence type="ECO:0000256" key="7">
    <source>
        <dbReference type="RuleBase" id="RU362091"/>
    </source>
</evidence>
<feature type="transmembrane region" description="Helical" evidence="8">
    <location>
        <begin position="240"/>
        <end position="259"/>
    </location>
</feature>
<dbReference type="AlphaFoldDB" id="A0AAT9LD91"/>
<dbReference type="Gene3D" id="1.20.1730.10">
    <property type="entry name" value="Sodium/glucose cotransporter"/>
    <property type="match status" value="1"/>
</dbReference>
<feature type="transmembrane region" description="Helical" evidence="8">
    <location>
        <begin position="457"/>
        <end position="475"/>
    </location>
</feature>
<proteinExistence type="inferred from homology"/>
<comment type="similarity">
    <text evidence="2 7">Belongs to the sodium:solute symporter (SSF) (TC 2.A.21) family.</text>
</comment>
<dbReference type="InterPro" id="IPR050277">
    <property type="entry name" value="Sodium:Solute_Symporter"/>
</dbReference>
<feature type="transmembrane region" description="Helical" evidence="8">
    <location>
        <begin position="279"/>
        <end position="304"/>
    </location>
</feature>
<feature type="transmembrane region" description="Helical" evidence="8">
    <location>
        <begin position="37"/>
        <end position="59"/>
    </location>
</feature>
<dbReference type="Pfam" id="PF00474">
    <property type="entry name" value="SSF"/>
    <property type="match status" value="1"/>
</dbReference>
<evidence type="ECO:0000256" key="6">
    <source>
        <dbReference type="ARBA" id="ARBA00023136"/>
    </source>
</evidence>
<dbReference type="PANTHER" id="PTHR48086:SF4">
    <property type="entry name" value="SODIUM_PANTOTHENATE SYMPORTER"/>
    <property type="match status" value="1"/>
</dbReference>
<sequence>MTYSGVLTVLLLVYLVILTGTGIVVSRLKQRGSSAGFVTDYFLGGRSLPGFVLAMTLVATYTSGSSFLGGPGMAYNQGFGWVLLAMIQLPAMYVTLGVLGKRFNIVGRKIGAVTVVDFLRERYEGNAFLTITSAFFIVVFLVAAIAAQFLGGARIIESLTGLNYVWCLVVFSIVVMVYLVLGGFTAVALNDSINGTLMSIGTIALFVATVKAGGGIGAIISNLKSVNPDLLTPYGVKNFISVPWVSSFWVLVCIGTLGLPQTAVRAMAYKDSKAMHTAIVIGTVVIGLLMLGMHTIGAFARAIVPDVKVTDMVIPTLAMKVLHPIGAALVLTAPLAAIISTVDSQLVYVAGTIVKDIYLNYMNPNADEKRIEKLSRAMNAAIVLLVLALSIKPPSTIVWINLFAFGGLEAAFFWPLLMGLYSKRANAAGMIAAQLSGVASFIWFTSKLPRPMGLHPIVPTMVISGVVGLLVSYLTPPPKLETIKKFWGV</sequence>
<evidence type="ECO:0000256" key="5">
    <source>
        <dbReference type="ARBA" id="ARBA00022989"/>
    </source>
</evidence>
<feature type="transmembrane region" description="Helical" evidence="8">
    <location>
        <begin position="79"/>
        <end position="99"/>
    </location>
</feature>
<organism evidence="9">
    <name type="scientific">Candidatus Fermentithermobacillus carboniphilus</name>
    <dbReference type="NCBI Taxonomy" id="3085328"/>
    <lineage>
        <taxon>Bacteria</taxon>
        <taxon>Bacillati</taxon>
        <taxon>Bacillota</taxon>
        <taxon>Candidatus Fermentithermobacillia</taxon>
        <taxon>Candidatus Fermentithermobacillales</taxon>
        <taxon>Candidatus Fermentithermobacillaceae</taxon>
        <taxon>Candidatus Fermentithermobacillus</taxon>
    </lineage>
</organism>
<reference evidence="9" key="1">
    <citation type="submission" date="2020-10" db="EMBL/GenBank/DDBJ databases">
        <authorList>
            <person name="Kadnikov V."/>
            <person name="Beletsky A.V."/>
            <person name="Mardanov A.V."/>
            <person name="Karnachuk O.V."/>
            <person name="Ravin N.V."/>
        </authorList>
    </citation>
    <scope>NUCLEOTIDE SEQUENCE</scope>
    <source>
        <strain evidence="9">Bu02</strain>
    </source>
</reference>
<dbReference type="InterPro" id="IPR001734">
    <property type="entry name" value="Na/solute_symporter"/>
</dbReference>
<evidence type="ECO:0000256" key="1">
    <source>
        <dbReference type="ARBA" id="ARBA00004141"/>
    </source>
</evidence>
<comment type="subcellular location">
    <subcellularLocation>
        <location evidence="1">Membrane</location>
        <topology evidence="1">Multi-pass membrane protein</topology>
    </subcellularLocation>
</comment>
<gene>
    <name evidence="9" type="primary">panF</name>
    <name evidence="9" type="ORF">IMF26_01085</name>
</gene>
<protein>
    <submittedName>
        <fullName evidence="9">Sodium/panthothenate symporter</fullName>
    </submittedName>
</protein>
<dbReference type="GO" id="GO:0015233">
    <property type="term" value="F:pantothenate transmembrane transporter activity"/>
    <property type="evidence" value="ECO:0007669"/>
    <property type="project" value="InterPro"/>
</dbReference>
<dbReference type="GO" id="GO:0015081">
    <property type="term" value="F:sodium ion transmembrane transporter activity"/>
    <property type="evidence" value="ECO:0007669"/>
    <property type="project" value="InterPro"/>
</dbReference>
<dbReference type="PANTHER" id="PTHR48086">
    <property type="entry name" value="SODIUM/PROLINE SYMPORTER-RELATED"/>
    <property type="match status" value="1"/>
</dbReference>
<evidence type="ECO:0000256" key="3">
    <source>
        <dbReference type="ARBA" id="ARBA00022448"/>
    </source>
</evidence>
<feature type="transmembrane region" description="Helical" evidence="8">
    <location>
        <begin position="427"/>
        <end position="445"/>
    </location>
</feature>
<dbReference type="PROSITE" id="PS50283">
    <property type="entry name" value="NA_SOLUT_SYMP_3"/>
    <property type="match status" value="1"/>
</dbReference>
<dbReference type="KEGG" id="fcz:IMF26_01085"/>
<reference evidence="9" key="2">
    <citation type="journal article" date="2023" name="Biology">
        <title>Prokaryotic Life Associated with Coal-Fire Gas Vents Revealed by Metagenomics.</title>
        <authorList>
            <person name="Kadnikov V.V."/>
            <person name="Mardanov A.V."/>
            <person name="Beletsky A.V."/>
            <person name="Karnachuk O.V."/>
            <person name="Ravin N.V."/>
        </authorList>
    </citation>
    <scope>NUCLEOTIDE SEQUENCE</scope>
    <source>
        <strain evidence="9">Bu02</strain>
    </source>
</reference>
<dbReference type="NCBIfam" id="TIGR02119">
    <property type="entry name" value="panF"/>
    <property type="match status" value="1"/>
</dbReference>
<dbReference type="InterPro" id="IPR038377">
    <property type="entry name" value="Na/Glc_symporter_sf"/>
</dbReference>
<dbReference type="InterPro" id="IPR011849">
    <property type="entry name" value="Na/pantothenate_symporter"/>
</dbReference>
<dbReference type="CDD" id="cd10327">
    <property type="entry name" value="SLC5sbd_PanF"/>
    <property type="match status" value="1"/>
</dbReference>
<dbReference type="GO" id="GO:0005886">
    <property type="term" value="C:plasma membrane"/>
    <property type="evidence" value="ECO:0007669"/>
    <property type="project" value="TreeGrafter"/>
</dbReference>
<feature type="transmembrane region" description="Helical" evidence="8">
    <location>
        <begin position="374"/>
        <end position="391"/>
    </location>
</feature>
<keyword evidence="4 8" id="KW-0812">Transmembrane</keyword>
<feature type="transmembrane region" description="Helical" evidence="8">
    <location>
        <begin position="324"/>
        <end position="354"/>
    </location>
</feature>
<feature type="transmembrane region" description="Helical" evidence="8">
    <location>
        <begin position="163"/>
        <end position="189"/>
    </location>
</feature>